<dbReference type="OrthoDB" id="2792at2157"/>
<gene>
    <name evidence="1" type="ORF">C5F47_05530</name>
</gene>
<keyword evidence="2" id="KW-1185">Reference proteome</keyword>
<proteinExistence type="predicted"/>
<organism evidence="1 2">
    <name type="scientific">Nitrosopumilus cobalaminigenes</name>
    <dbReference type="NCBI Taxonomy" id="1470066"/>
    <lineage>
        <taxon>Archaea</taxon>
        <taxon>Nitrososphaerota</taxon>
        <taxon>Nitrososphaeria</taxon>
        <taxon>Nitrosopumilales</taxon>
        <taxon>Nitrosopumilaceae</taxon>
        <taxon>Nitrosopumilus</taxon>
    </lineage>
</organism>
<dbReference type="AlphaFoldDB" id="A0A7D5RC13"/>
<dbReference type="GeneID" id="56059483"/>
<dbReference type="RefSeq" id="WP_179360147.1">
    <property type="nucleotide sequence ID" value="NZ_CP026993.1"/>
</dbReference>
<dbReference type="KEGG" id="ncl:C5F47_05530"/>
<dbReference type="EMBL" id="CP026993">
    <property type="protein sequence ID" value="QLH03045.1"/>
    <property type="molecule type" value="Genomic_DNA"/>
</dbReference>
<dbReference type="PANTHER" id="PTHR40069:SF1">
    <property type="entry name" value="YWBE PROTEIN"/>
    <property type="match status" value="1"/>
</dbReference>
<evidence type="ECO:0000313" key="1">
    <source>
        <dbReference type="EMBL" id="QLH03045.1"/>
    </source>
</evidence>
<accession>A0A7D5RC13</accession>
<protein>
    <submittedName>
        <fullName evidence="1">YwbE family protein</fullName>
    </submittedName>
</protein>
<dbReference type="Pfam" id="PF09962">
    <property type="entry name" value="DUF2196"/>
    <property type="match status" value="1"/>
</dbReference>
<reference evidence="1 2" key="1">
    <citation type="submission" date="2018-02" db="EMBL/GenBank/DDBJ databases">
        <title>Complete genome of Nitrosopumilus cobalaminigenes HCA1.</title>
        <authorList>
            <person name="Qin W."/>
            <person name="Zheng Y."/>
            <person name="Stahl D.A."/>
        </authorList>
    </citation>
    <scope>NUCLEOTIDE SEQUENCE [LARGE SCALE GENOMIC DNA]</scope>
    <source>
        <strain evidence="1 2">HCA1</strain>
    </source>
</reference>
<dbReference type="NCBIfam" id="TIGR03833">
    <property type="entry name" value="YwbE family protein"/>
    <property type="match status" value="1"/>
</dbReference>
<sequence>MSSPPPRNKLTVGMMVQIIQKHDQRTGNLTDGKVKRILTSSHFHPHGIKVELDSGKIGRVQNII</sequence>
<dbReference type="Proteomes" id="UP000509771">
    <property type="component" value="Chromosome"/>
</dbReference>
<name>A0A7D5RC13_9ARCH</name>
<dbReference type="InterPro" id="IPR019240">
    <property type="entry name" value="DUF2196"/>
</dbReference>
<dbReference type="PANTHER" id="PTHR40069">
    <property type="entry name" value="YWBE PROTEIN"/>
    <property type="match status" value="1"/>
</dbReference>
<evidence type="ECO:0000313" key="2">
    <source>
        <dbReference type="Proteomes" id="UP000509771"/>
    </source>
</evidence>